<evidence type="ECO:0000313" key="1">
    <source>
        <dbReference type="EMBL" id="CAD2076391.1"/>
    </source>
</evidence>
<proteinExistence type="predicted"/>
<gene>
    <name evidence="1" type="ORF">JEOSCH030_01064</name>
</gene>
<reference evidence="1 2" key="1">
    <citation type="submission" date="2020-07" db="EMBL/GenBank/DDBJ databases">
        <authorList>
            <person name="Criscuolo A."/>
        </authorList>
    </citation>
    <scope>NUCLEOTIDE SEQUENCE [LARGE SCALE GENOMIC DNA]</scope>
    <source>
        <strain evidence="2">CIP 111030</strain>
    </source>
</reference>
<accession>A0A6V7RH69</accession>
<name>A0A6V7RH69_9BACL</name>
<dbReference type="EMBL" id="CAJEWE010000010">
    <property type="protein sequence ID" value="CAD2076391.1"/>
    <property type="molecule type" value="Genomic_DNA"/>
</dbReference>
<comment type="caution">
    <text evidence="1">The sequence shown here is derived from an EMBL/GenBank/DDBJ whole genome shotgun (WGS) entry which is preliminary data.</text>
</comment>
<organism evidence="1 2">
    <name type="scientific">Phocicoccus schoeneichii</name>
    <dbReference type="NCBI Taxonomy" id="1812261"/>
    <lineage>
        <taxon>Bacteria</taxon>
        <taxon>Bacillati</taxon>
        <taxon>Bacillota</taxon>
        <taxon>Bacilli</taxon>
        <taxon>Bacillales</taxon>
        <taxon>Salinicoccaceae</taxon>
        <taxon>Phocicoccus</taxon>
    </lineage>
</organism>
<dbReference type="Proteomes" id="UP000521032">
    <property type="component" value="Unassembled WGS sequence"/>
</dbReference>
<sequence>MLILFNIERAFLNVFNIELHLKRSGIYDNT</sequence>
<evidence type="ECO:0000313" key="2">
    <source>
        <dbReference type="Proteomes" id="UP000521032"/>
    </source>
</evidence>
<protein>
    <submittedName>
        <fullName evidence="1">Uncharacterized protein</fullName>
    </submittedName>
</protein>
<dbReference type="AlphaFoldDB" id="A0A6V7RH69"/>
<keyword evidence="2" id="KW-1185">Reference proteome</keyword>